<dbReference type="PANTHER" id="PTHR11808:SF75">
    <property type="entry name" value="CYSTATHIONINE GAMMA-SYNTHASE"/>
    <property type="match status" value="1"/>
</dbReference>
<evidence type="ECO:0000256" key="1">
    <source>
        <dbReference type="ARBA" id="ARBA00001933"/>
    </source>
</evidence>
<keyword evidence="6" id="KW-0456">Lyase</keyword>
<comment type="cofactor">
    <cofactor evidence="1 5">
        <name>pyridoxal 5'-phosphate</name>
        <dbReference type="ChEBI" id="CHEBI:597326"/>
    </cofactor>
</comment>
<keyword evidence="3 4" id="KW-0663">Pyridoxal phosphate</keyword>
<name>A0A241PXS2_SALET</name>
<dbReference type="Gene3D" id="3.40.640.10">
    <property type="entry name" value="Type I PLP-dependent aspartate aminotransferase-like (Major domain)"/>
    <property type="match status" value="1"/>
</dbReference>
<evidence type="ECO:0000313" key="7">
    <source>
        <dbReference type="Proteomes" id="UP000197157"/>
    </source>
</evidence>
<dbReference type="InterPro" id="IPR015422">
    <property type="entry name" value="PyrdxlP-dep_Trfase_small"/>
</dbReference>
<sequence>MASKNNNEIATMAIHAGNQADPAYNAIFPPIVTASSFIQPNLNEGGDFCYSRVSNPTRKAYESALADLEGGIYATATASGMAATNIVMELLPKDSHLISMKGVYGGTWRLFEKLKVTTAGTTISYIDLNDEESLEESIKANTALIWIESPTNPLLELVDIHKVCQFAKQHNILTCVDNTFASAWNHKPLSMGADIVMLSTSKYIGGHSDLIGGAVITNDEKLASRLDFIKTTIGSVASPFDAYLALRGMKTLDVRLQRQCSNAQYIAEYLEQHPAVARVSYPGLPSHPQYRLCKKQMRTGGAVVTATLKGNLQQLKGFISGLQYFVLAESLGGVESMINHSASMSHASMSEEEREAIGICDTTIRFSVGIENVDDLIEDLERALSHMGMRQDN</sequence>
<dbReference type="FunFam" id="3.40.640.10:FF:000009">
    <property type="entry name" value="Cystathionine gamma-synthase homolog"/>
    <property type="match status" value="1"/>
</dbReference>
<dbReference type="FunFam" id="3.90.1150.10:FF:000033">
    <property type="entry name" value="Cystathionine gamma-synthase"/>
    <property type="match status" value="1"/>
</dbReference>
<dbReference type="PIRSF" id="PIRSF001434">
    <property type="entry name" value="CGS"/>
    <property type="match status" value="1"/>
</dbReference>
<evidence type="ECO:0000256" key="3">
    <source>
        <dbReference type="ARBA" id="ARBA00022898"/>
    </source>
</evidence>
<keyword evidence="6" id="KW-0614">Plasmid</keyword>
<dbReference type="RefSeq" id="WP_088731518.1">
    <property type="nucleotide sequence ID" value="NZ_CP022118.1"/>
</dbReference>
<dbReference type="GO" id="GO:0009086">
    <property type="term" value="P:methionine biosynthetic process"/>
    <property type="evidence" value="ECO:0007669"/>
    <property type="project" value="UniProtKB-ARBA"/>
</dbReference>
<dbReference type="Pfam" id="PF01053">
    <property type="entry name" value="Cys_Met_Meta_PP"/>
    <property type="match status" value="1"/>
</dbReference>
<dbReference type="CDD" id="cd00614">
    <property type="entry name" value="CGS_like"/>
    <property type="match status" value="1"/>
</dbReference>
<accession>A0A241PXS2</accession>
<dbReference type="Proteomes" id="UP000197157">
    <property type="component" value="Plasmid unnamed1"/>
</dbReference>
<evidence type="ECO:0000256" key="2">
    <source>
        <dbReference type="ARBA" id="ARBA00009077"/>
    </source>
</evidence>
<dbReference type="GO" id="GO:0019343">
    <property type="term" value="P:cysteine biosynthetic process via cystathionine"/>
    <property type="evidence" value="ECO:0007669"/>
    <property type="project" value="TreeGrafter"/>
</dbReference>
<dbReference type="InterPro" id="IPR015424">
    <property type="entry name" value="PyrdxlP-dep_Trfase"/>
</dbReference>
<dbReference type="GO" id="GO:0005737">
    <property type="term" value="C:cytoplasm"/>
    <property type="evidence" value="ECO:0007669"/>
    <property type="project" value="TreeGrafter"/>
</dbReference>
<dbReference type="GO" id="GO:0030170">
    <property type="term" value="F:pyridoxal phosphate binding"/>
    <property type="evidence" value="ECO:0007669"/>
    <property type="project" value="InterPro"/>
</dbReference>
<evidence type="ECO:0000256" key="4">
    <source>
        <dbReference type="PIRSR" id="PIRSR001434-2"/>
    </source>
</evidence>
<comment type="similarity">
    <text evidence="2 5">Belongs to the trans-sulfuration enzymes family.</text>
</comment>
<evidence type="ECO:0000256" key="5">
    <source>
        <dbReference type="RuleBase" id="RU362118"/>
    </source>
</evidence>
<geneLocation type="plasmid" evidence="6">
    <name>unnamed1</name>
</geneLocation>
<reference evidence="6 7" key="1">
    <citation type="submission" date="2017-06" db="EMBL/GenBank/DDBJ databases">
        <title>Salmonella reference genomes for public health.</title>
        <authorList>
            <person name="Robertson J."/>
            <person name="Yoshida C."/>
            <person name="Gurnik S."/>
            <person name="Nash J."/>
        </authorList>
    </citation>
    <scope>NUCLEOTIDE SEQUENCE [LARGE SCALE GENOMIC DNA]</scope>
    <source>
        <strain evidence="6 7">S-1643</strain>
        <plasmid evidence="7">Plasmid unnamed1</plasmid>
    </source>
</reference>
<dbReference type="EMBL" id="CP022118">
    <property type="protein sequence ID" value="ASG19171.1"/>
    <property type="molecule type" value="Genomic_DNA"/>
</dbReference>
<dbReference type="Gene3D" id="3.90.1150.10">
    <property type="entry name" value="Aspartate Aminotransferase, domain 1"/>
    <property type="match status" value="1"/>
</dbReference>
<dbReference type="AlphaFoldDB" id="A0A241PXS2"/>
<dbReference type="GO" id="GO:0003962">
    <property type="term" value="F:cystathionine gamma-synthase activity"/>
    <property type="evidence" value="ECO:0007669"/>
    <property type="project" value="TreeGrafter"/>
</dbReference>
<dbReference type="PANTHER" id="PTHR11808">
    <property type="entry name" value="TRANS-SULFURATION ENZYME FAMILY MEMBER"/>
    <property type="match status" value="1"/>
</dbReference>
<protein>
    <submittedName>
        <fullName evidence="6">Cystathionine beta-lyase</fullName>
    </submittedName>
</protein>
<dbReference type="SUPFAM" id="SSF53383">
    <property type="entry name" value="PLP-dependent transferases"/>
    <property type="match status" value="1"/>
</dbReference>
<dbReference type="GO" id="GO:0019346">
    <property type="term" value="P:transsulfuration"/>
    <property type="evidence" value="ECO:0007669"/>
    <property type="project" value="InterPro"/>
</dbReference>
<evidence type="ECO:0000313" key="6">
    <source>
        <dbReference type="EMBL" id="ASG19171.1"/>
    </source>
</evidence>
<dbReference type="GO" id="GO:0004123">
    <property type="term" value="F:cystathionine gamma-lyase activity"/>
    <property type="evidence" value="ECO:0007669"/>
    <property type="project" value="TreeGrafter"/>
</dbReference>
<dbReference type="InterPro" id="IPR015421">
    <property type="entry name" value="PyrdxlP-dep_Trfase_major"/>
</dbReference>
<proteinExistence type="inferred from homology"/>
<organism evidence="6 7">
    <name type="scientific">Salmonella enterica subsp. enterica serovar Macclesfield str. S-1643</name>
    <dbReference type="NCBI Taxonomy" id="1242107"/>
    <lineage>
        <taxon>Bacteria</taxon>
        <taxon>Pseudomonadati</taxon>
        <taxon>Pseudomonadota</taxon>
        <taxon>Gammaproteobacteria</taxon>
        <taxon>Enterobacterales</taxon>
        <taxon>Enterobacteriaceae</taxon>
        <taxon>Salmonella</taxon>
    </lineage>
</organism>
<gene>
    <name evidence="6" type="ORF">LFZ25_25470</name>
</gene>
<feature type="modified residue" description="N6-(pyridoxal phosphate)lysine" evidence="4">
    <location>
        <position position="202"/>
    </location>
</feature>
<dbReference type="InterPro" id="IPR000277">
    <property type="entry name" value="Cys/Met-Metab_PyrdxlP-dep_enz"/>
</dbReference>